<name>A0ABS1X2U1_9GAMM</name>
<keyword evidence="1" id="KW-1133">Transmembrane helix</keyword>
<reference evidence="2 3" key="1">
    <citation type="journal article" date="2021" name="Int. J. Syst. Evol. Microbiol.">
        <title>Steroidobacter gossypii sp. nov., isolated from soil of cotton cropping field.</title>
        <authorList>
            <person name="Huang R."/>
            <person name="Yang S."/>
            <person name="Zhen C."/>
            <person name="Liu W."/>
        </authorList>
    </citation>
    <scope>NUCLEOTIDE SEQUENCE [LARGE SCALE GENOMIC DNA]</scope>
    <source>
        <strain evidence="2 3">S1-65</strain>
    </source>
</reference>
<comment type="caution">
    <text evidence="2">The sequence shown here is derived from an EMBL/GenBank/DDBJ whole genome shotgun (WGS) entry which is preliminary data.</text>
</comment>
<dbReference type="PANTHER" id="PTHR37489">
    <property type="entry name" value="DUF3500 DOMAIN-CONTAINING PROTEIN"/>
    <property type="match status" value="1"/>
</dbReference>
<dbReference type="RefSeq" id="WP_203169645.1">
    <property type="nucleotide sequence ID" value="NZ_JAEVLS010000005.1"/>
</dbReference>
<protein>
    <submittedName>
        <fullName evidence="2">DUF3500 domain-containing protein</fullName>
    </submittedName>
</protein>
<keyword evidence="3" id="KW-1185">Reference proteome</keyword>
<feature type="transmembrane region" description="Helical" evidence="1">
    <location>
        <begin position="12"/>
        <end position="30"/>
    </location>
</feature>
<dbReference type="InterPro" id="IPR021889">
    <property type="entry name" value="DUF3500"/>
</dbReference>
<gene>
    <name evidence="2" type="ORF">JM946_22590</name>
</gene>
<proteinExistence type="predicted"/>
<sequence>MTHRLAINRSTSAWLAGGTVVFISLGAVLMSSHAKMDNDGGSGESSGAAAASALLESLPEAKRTQAQLTFESSERTNWNYVPTRRAGVPLADLDAKQKTLIDPLLSSALSPTGVQLAKEIVQHETILAEIEGNPRRDPGLYYTAVFGEPGPRAPWAWRFEGHHLSVNATYVDGQTQVVAPLFMGSNPARVPNGPKAGLRLLAAEEDLARDLIRMLPEARRARAMLSDKAFADIITRNDPKVRSLNIEGLAAGEMSQSEQAQLRKLLRVYADRMTESAAREQLDRIERAGFDKLHFGWAGSLEPGKPHYYRVHGPTVLIEYDNTQNNANHIHSVWRDLERDFGGDLLREHYEAHRVDGHGHEH</sequence>
<organism evidence="2 3">
    <name type="scientific">Steroidobacter gossypii</name>
    <dbReference type="NCBI Taxonomy" id="2805490"/>
    <lineage>
        <taxon>Bacteria</taxon>
        <taxon>Pseudomonadati</taxon>
        <taxon>Pseudomonadota</taxon>
        <taxon>Gammaproteobacteria</taxon>
        <taxon>Steroidobacterales</taxon>
        <taxon>Steroidobacteraceae</taxon>
        <taxon>Steroidobacter</taxon>
    </lineage>
</organism>
<keyword evidence="1" id="KW-0812">Transmembrane</keyword>
<dbReference type="Pfam" id="PF12006">
    <property type="entry name" value="DUF3500"/>
    <property type="match status" value="1"/>
</dbReference>
<accession>A0ABS1X2U1</accession>
<keyword evidence="1" id="KW-0472">Membrane</keyword>
<evidence type="ECO:0000256" key="1">
    <source>
        <dbReference type="SAM" id="Phobius"/>
    </source>
</evidence>
<evidence type="ECO:0000313" key="2">
    <source>
        <dbReference type="EMBL" id="MBM0107539.1"/>
    </source>
</evidence>
<dbReference type="Proteomes" id="UP000661077">
    <property type="component" value="Unassembled WGS sequence"/>
</dbReference>
<dbReference type="PANTHER" id="PTHR37489:SF1">
    <property type="entry name" value="DUF3500 DOMAIN-CONTAINING PROTEIN"/>
    <property type="match status" value="1"/>
</dbReference>
<evidence type="ECO:0000313" key="3">
    <source>
        <dbReference type="Proteomes" id="UP000661077"/>
    </source>
</evidence>
<dbReference type="EMBL" id="JAEVLS010000005">
    <property type="protein sequence ID" value="MBM0107539.1"/>
    <property type="molecule type" value="Genomic_DNA"/>
</dbReference>